<dbReference type="PANTHER" id="PTHR46637">
    <property type="entry name" value="TIS1421-TRANSPOSASE PROTEIN A"/>
    <property type="match status" value="1"/>
</dbReference>
<reference evidence="3 4" key="1">
    <citation type="submission" date="2019-02" db="EMBL/GenBank/DDBJ databases">
        <title>Deep-cultivation of Planctomycetes and their phenomic and genomic characterization uncovers novel biology.</title>
        <authorList>
            <person name="Wiegand S."/>
            <person name="Jogler M."/>
            <person name="Boedeker C."/>
            <person name="Pinto D."/>
            <person name="Vollmers J."/>
            <person name="Rivas-Marin E."/>
            <person name="Kohn T."/>
            <person name="Peeters S.H."/>
            <person name="Heuer A."/>
            <person name="Rast P."/>
            <person name="Oberbeckmann S."/>
            <person name="Bunk B."/>
            <person name="Jeske O."/>
            <person name="Meyerdierks A."/>
            <person name="Storesund J.E."/>
            <person name="Kallscheuer N."/>
            <person name="Luecker S."/>
            <person name="Lage O.M."/>
            <person name="Pohl T."/>
            <person name="Merkel B.J."/>
            <person name="Hornburger P."/>
            <person name="Mueller R.-W."/>
            <person name="Bruemmer F."/>
            <person name="Labrenz M."/>
            <person name="Spormann A.M."/>
            <person name="Op den Camp H."/>
            <person name="Overmann J."/>
            <person name="Amann R."/>
            <person name="Jetten M.S.M."/>
            <person name="Mascher T."/>
            <person name="Medema M.H."/>
            <person name="Devos D.P."/>
            <person name="Kaster A.-K."/>
            <person name="Ovreas L."/>
            <person name="Rohde M."/>
            <person name="Galperin M.Y."/>
            <person name="Jogler C."/>
        </authorList>
    </citation>
    <scope>NUCLEOTIDE SEQUENCE [LARGE SCALE GENOMIC DNA]</scope>
    <source>
        <strain evidence="3 4">Pan44</strain>
    </source>
</reference>
<sequence>MRRRHELTDAQWEKINDLLPGKQTDPGRTAVDNRLFVNAVLYVLKTGVPWEDLPARYGKPNTVWKRFDRWCAAGVWERLAKALGDPELEEVQLDSTTIKAHPVASTGRRTPKEKKTRPTPGDVSGAAGAD</sequence>
<name>A0A517SMF2_9PLAN</name>
<dbReference type="InterPro" id="IPR052909">
    <property type="entry name" value="Transposase_6_like"/>
</dbReference>
<protein>
    <recommendedName>
        <fullName evidence="2">Insertion element IS402-like domain-containing protein</fullName>
    </recommendedName>
</protein>
<organism evidence="3 4">
    <name type="scientific">Caulifigura coniformis</name>
    <dbReference type="NCBI Taxonomy" id="2527983"/>
    <lineage>
        <taxon>Bacteria</taxon>
        <taxon>Pseudomonadati</taxon>
        <taxon>Planctomycetota</taxon>
        <taxon>Planctomycetia</taxon>
        <taxon>Planctomycetales</taxon>
        <taxon>Planctomycetaceae</taxon>
        <taxon>Caulifigura</taxon>
    </lineage>
</organism>
<dbReference type="InterPro" id="IPR025161">
    <property type="entry name" value="IS402-like_dom"/>
</dbReference>
<dbReference type="NCBIfam" id="NF033580">
    <property type="entry name" value="transpos_IS5_3"/>
    <property type="match status" value="1"/>
</dbReference>
<dbReference type="KEGG" id="ccos:Pan44_53700"/>
<dbReference type="Proteomes" id="UP000315700">
    <property type="component" value="Chromosome"/>
</dbReference>
<proteinExistence type="predicted"/>
<dbReference type="Pfam" id="PF13340">
    <property type="entry name" value="DUF4096"/>
    <property type="match status" value="1"/>
</dbReference>
<evidence type="ECO:0000256" key="1">
    <source>
        <dbReference type="SAM" id="MobiDB-lite"/>
    </source>
</evidence>
<keyword evidence="4" id="KW-1185">Reference proteome</keyword>
<evidence type="ECO:0000259" key="2">
    <source>
        <dbReference type="Pfam" id="PF13340"/>
    </source>
</evidence>
<feature type="region of interest" description="Disordered" evidence="1">
    <location>
        <begin position="93"/>
        <end position="130"/>
    </location>
</feature>
<dbReference type="EMBL" id="CP036271">
    <property type="protein sequence ID" value="QDT57302.1"/>
    <property type="molecule type" value="Genomic_DNA"/>
</dbReference>
<gene>
    <name evidence="3" type="ORF">Pan44_53700</name>
</gene>
<evidence type="ECO:0000313" key="4">
    <source>
        <dbReference type="Proteomes" id="UP000315700"/>
    </source>
</evidence>
<feature type="domain" description="Insertion element IS402-like" evidence="2">
    <location>
        <begin position="7"/>
        <end position="79"/>
    </location>
</feature>
<evidence type="ECO:0000313" key="3">
    <source>
        <dbReference type="EMBL" id="QDT57302.1"/>
    </source>
</evidence>
<dbReference type="InParanoid" id="A0A517SMF2"/>
<dbReference type="AlphaFoldDB" id="A0A517SMF2"/>
<dbReference type="PANTHER" id="PTHR46637:SF1">
    <property type="entry name" value="BLL5188 PROTEIN"/>
    <property type="match status" value="1"/>
</dbReference>
<accession>A0A517SMF2</accession>